<name>A0ABR6Q4H2_9FLAO</name>
<sequence length="314" mass="35589">MSTENRYIYQYRDHLGNARVSFAKNNEGVLEVTDTNNYYPFGLNHIEGMLSTSNFGGYYSYKYNGKELQETGMYDYGARMYMADLGRWGVVDPLAEKMTRHSPYNYAFNNPLRFIDPDGRVPEWIRGTDGKKVTYKQNADGTLTWSKNANADTKKVGNALARTNEGLAKLKDAVNAKHEVSLSVDTKKTNSKRFGGTTPEFKFNEKTGEYDLTKMKIVIYEGTLKTKSKEISETKNELVWDAQALEYGKLHDKNDVSGMISAVAAHEITHATDAKNIQDGRYNANNEGKKGYKERDIESAPERSEDKVLQELNK</sequence>
<evidence type="ECO:0000313" key="3">
    <source>
        <dbReference type="Proteomes" id="UP000587367"/>
    </source>
</evidence>
<dbReference type="EMBL" id="JACHKS010000003">
    <property type="protein sequence ID" value="MBB6332864.1"/>
    <property type="molecule type" value="Genomic_DNA"/>
</dbReference>
<gene>
    <name evidence="2" type="ORF">HNP24_003867</name>
</gene>
<evidence type="ECO:0000313" key="2">
    <source>
        <dbReference type="EMBL" id="MBB6332864.1"/>
    </source>
</evidence>
<feature type="compositionally biased region" description="Basic and acidic residues" evidence="1">
    <location>
        <begin position="287"/>
        <end position="314"/>
    </location>
</feature>
<comment type="caution">
    <text evidence="2">The sequence shown here is derived from an EMBL/GenBank/DDBJ whole genome shotgun (WGS) entry which is preliminary data.</text>
</comment>
<dbReference type="InterPro" id="IPR050708">
    <property type="entry name" value="T6SS_VgrG/RHS"/>
</dbReference>
<feature type="region of interest" description="Disordered" evidence="1">
    <location>
        <begin position="279"/>
        <end position="314"/>
    </location>
</feature>
<protein>
    <submittedName>
        <fullName evidence="2">RHS repeat-associated protein</fullName>
    </submittedName>
</protein>
<dbReference type="PANTHER" id="PTHR32305">
    <property type="match status" value="1"/>
</dbReference>
<accession>A0ABR6Q4H2</accession>
<dbReference type="RefSeq" id="WP_184559416.1">
    <property type="nucleotide sequence ID" value="NZ_JACHKS010000003.1"/>
</dbReference>
<dbReference type="Gene3D" id="2.180.10.10">
    <property type="entry name" value="RHS repeat-associated core"/>
    <property type="match status" value="1"/>
</dbReference>
<reference evidence="2 3" key="1">
    <citation type="submission" date="2020-08" db="EMBL/GenBank/DDBJ databases">
        <title>Functional genomics of gut bacteria from endangered species of beetles.</title>
        <authorList>
            <person name="Carlos-Shanley C."/>
        </authorList>
    </citation>
    <scope>NUCLEOTIDE SEQUENCE [LARGE SCALE GENOMIC DNA]</scope>
    <source>
        <strain evidence="2 3">S00068</strain>
    </source>
</reference>
<dbReference type="Proteomes" id="UP000587367">
    <property type="component" value="Unassembled WGS sequence"/>
</dbReference>
<keyword evidence="3" id="KW-1185">Reference proteome</keyword>
<evidence type="ECO:0000256" key="1">
    <source>
        <dbReference type="SAM" id="MobiDB-lite"/>
    </source>
</evidence>
<dbReference type="PANTHER" id="PTHR32305:SF15">
    <property type="entry name" value="PROTEIN RHSA-RELATED"/>
    <property type="match status" value="1"/>
</dbReference>
<proteinExistence type="predicted"/>
<dbReference type="NCBIfam" id="TIGR03696">
    <property type="entry name" value="Rhs_assc_core"/>
    <property type="match status" value="1"/>
</dbReference>
<dbReference type="InterPro" id="IPR022385">
    <property type="entry name" value="Rhs_assc_core"/>
</dbReference>
<organism evidence="2 3">
    <name type="scientific">Chryseobacterium sediminis</name>
    <dbReference type="NCBI Taxonomy" id="1679494"/>
    <lineage>
        <taxon>Bacteria</taxon>
        <taxon>Pseudomonadati</taxon>
        <taxon>Bacteroidota</taxon>
        <taxon>Flavobacteriia</taxon>
        <taxon>Flavobacteriales</taxon>
        <taxon>Weeksellaceae</taxon>
        <taxon>Chryseobacterium group</taxon>
        <taxon>Chryseobacterium</taxon>
    </lineage>
</organism>